<organism evidence="1 2">
    <name type="scientific">Psophocarpus tetragonolobus</name>
    <name type="common">Winged bean</name>
    <name type="synonym">Dolichos tetragonolobus</name>
    <dbReference type="NCBI Taxonomy" id="3891"/>
    <lineage>
        <taxon>Eukaryota</taxon>
        <taxon>Viridiplantae</taxon>
        <taxon>Streptophyta</taxon>
        <taxon>Embryophyta</taxon>
        <taxon>Tracheophyta</taxon>
        <taxon>Spermatophyta</taxon>
        <taxon>Magnoliopsida</taxon>
        <taxon>eudicotyledons</taxon>
        <taxon>Gunneridae</taxon>
        <taxon>Pentapetalae</taxon>
        <taxon>rosids</taxon>
        <taxon>fabids</taxon>
        <taxon>Fabales</taxon>
        <taxon>Fabaceae</taxon>
        <taxon>Papilionoideae</taxon>
        <taxon>50 kb inversion clade</taxon>
        <taxon>NPAAA clade</taxon>
        <taxon>indigoferoid/millettioid clade</taxon>
        <taxon>Phaseoleae</taxon>
        <taxon>Psophocarpus</taxon>
    </lineage>
</organism>
<sequence>MKEVRQVKRVPRHTHVPSTVTFRKLLDFRESNGSHSVKIYTRVTRTTLLLFMGPDGDNHFLNTRPLATRLRECGPTVRFVQLANVGPGGHQSESVFGCTACENTN</sequence>
<evidence type="ECO:0000313" key="1">
    <source>
        <dbReference type="EMBL" id="KAK7371195.1"/>
    </source>
</evidence>
<accession>A0AAN9RCY2</accession>
<dbReference type="Proteomes" id="UP001386955">
    <property type="component" value="Unassembled WGS sequence"/>
</dbReference>
<comment type="caution">
    <text evidence="1">The sequence shown here is derived from an EMBL/GenBank/DDBJ whole genome shotgun (WGS) entry which is preliminary data.</text>
</comment>
<gene>
    <name evidence="1" type="ORF">VNO78_36763</name>
</gene>
<name>A0AAN9RCY2_PSOTE</name>
<dbReference type="EMBL" id="JAYMYS010000121">
    <property type="protein sequence ID" value="KAK7371195.1"/>
    <property type="molecule type" value="Genomic_DNA"/>
</dbReference>
<evidence type="ECO:0000313" key="2">
    <source>
        <dbReference type="Proteomes" id="UP001386955"/>
    </source>
</evidence>
<keyword evidence="2" id="KW-1185">Reference proteome</keyword>
<reference evidence="1 2" key="1">
    <citation type="submission" date="2024-01" db="EMBL/GenBank/DDBJ databases">
        <title>The genomes of 5 underutilized Papilionoideae crops provide insights into root nodulation and disease resistanc.</title>
        <authorList>
            <person name="Jiang F."/>
        </authorList>
    </citation>
    <scope>NUCLEOTIDE SEQUENCE [LARGE SCALE GENOMIC DNA]</scope>
    <source>
        <strain evidence="1">DUOXIRENSHENG_FW03</strain>
        <tissue evidence="1">Leaves</tissue>
    </source>
</reference>
<proteinExistence type="predicted"/>
<dbReference type="AlphaFoldDB" id="A0AAN9RCY2"/>
<protein>
    <submittedName>
        <fullName evidence="1">Uncharacterized protein</fullName>
    </submittedName>
</protein>